<dbReference type="AlphaFoldDB" id="X1SKU2"/>
<organism evidence="1">
    <name type="scientific">marine sediment metagenome</name>
    <dbReference type="NCBI Taxonomy" id="412755"/>
    <lineage>
        <taxon>unclassified sequences</taxon>
        <taxon>metagenomes</taxon>
        <taxon>ecological metagenomes</taxon>
    </lineage>
</organism>
<feature type="non-terminal residue" evidence="1">
    <location>
        <position position="175"/>
    </location>
</feature>
<proteinExistence type="predicted"/>
<gene>
    <name evidence="1" type="ORF">S12H4_26958</name>
</gene>
<protein>
    <submittedName>
        <fullName evidence="1">Uncharacterized protein</fullName>
    </submittedName>
</protein>
<evidence type="ECO:0000313" key="1">
    <source>
        <dbReference type="EMBL" id="GAI93677.1"/>
    </source>
</evidence>
<name>X1SKU2_9ZZZZ</name>
<dbReference type="EMBL" id="BARW01015344">
    <property type="protein sequence ID" value="GAI93677.1"/>
    <property type="molecule type" value="Genomic_DNA"/>
</dbReference>
<sequence>MNEFTVNNFLTLKLEQGETYIYVMGKFFSEYRHFYSDRYRKKCSIQSQDRSARIKERKRKKGTEKIKTRIERETEFKRYCSDIQTWFEHDYDTRKLDSILAFLLLKKLFLVGDPLAKRVFRDEIVKGLESGDSRLIVFLFEDRFISNLDLEEQNRLMKKNFSVSSSTFETLPDIA</sequence>
<accession>X1SKU2</accession>
<comment type="caution">
    <text evidence="1">The sequence shown here is derived from an EMBL/GenBank/DDBJ whole genome shotgun (WGS) entry which is preliminary data.</text>
</comment>
<reference evidence="1" key="1">
    <citation type="journal article" date="2014" name="Front. Microbiol.">
        <title>High frequency of phylogenetically diverse reductive dehalogenase-homologous genes in deep subseafloor sedimentary metagenomes.</title>
        <authorList>
            <person name="Kawai M."/>
            <person name="Futagami T."/>
            <person name="Toyoda A."/>
            <person name="Takaki Y."/>
            <person name="Nishi S."/>
            <person name="Hori S."/>
            <person name="Arai W."/>
            <person name="Tsubouchi T."/>
            <person name="Morono Y."/>
            <person name="Uchiyama I."/>
            <person name="Ito T."/>
            <person name="Fujiyama A."/>
            <person name="Inagaki F."/>
            <person name="Takami H."/>
        </authorList>
    </citation>
    <scope>NUCLEOTIDE SEQUENCE</scope>
    <source>
        <strain evidence="1">Expedition CK06-06</strain>
    </source>
</reference>